<evidence type="ECO:0000256" key="1">
    <source>
        <dbReference type="SAM" id="SignalP"/>
    </source>
</evidence>
<name>A0AA96LI03_9BACL</name>
<evidence type="ECO:0000313" key="3">
    <source>
        <dbReference type="EMBL" id="WNQ12470.1"/>
    </source>
</evidence>
<keyword evidence="1" id="KW-0732">Signal</keyword>
<dbReference type="AlphaFoldDB" id="A0AA96LI03"/>
<dbReference type="Pfam" id="PF07833">
    <property type="entry name" value="Cu_amine_oxidN1"/>
    <property type="match status" value="1"/>
</dbReference>
<dbReference type="InterPro" id="IPR012854">
    <property type="entry name" value="Cu_amine_oxidase-like_N"/>
</dbReference>
<dbReference type="InterPro" id="IPR036582">
    <property type="entry name" value="Mao_N_sf"/>
</dbReference>
<feature type="signal peptide" evidence="1">
    <location>
        <begin position="1"/>
        <end position="25"/>
    </location>
</feature>
<gene>
    <name evidence="3" type="ORF">MJA45_05395</name>
</gene>
<dbReference type="Gene3D" id="3.30.457.10">
    <property type="entry name" value="Copper amine oxidase-like, N-terminal domain"/>
    <property type="match status" value="1"/>
</dbReference>
<evidence type="ECO:0000259" key="2">
    <source>
        <dbReference type="Pfam" id="PF07833"/>
    </source>
</evidence>
<organism evidence="3 4">
    <name type="scientific">Paenibacillus aurantius</name>
    <dbReference type="NCBI Taxonomy" id="2918900"/>
    <lineage>
        <taxon>Bacteria</taxon>
        <taxon>Bacillati</taxon>
        <taxon>Bacillota</taxon>
        <taxon>Bacilli</taxon>
        <taxon>Bacillales</taxon>
        <taxon>Paenibacillaceae</taxon>
        <taxon>Paenibacillus</taxon>
    </lineage>
</organism>
<accession>A0AA96LI03</accession>
<sequence>MRLLKSKLALLLLCFSILLPAAASAHTPATTGPAADLRAALGQLLGEHAFLAIAAMQKGYDGAPDFNSAAGALNKNTDDLTAAVASVYGKEAGDAFKAIWSSHIGYFVDYVKATAAKDEKGRQAAVANLEKYRFEQADFFAKANPAYFKADAIADGLKMHINHLLMAFDSYVNKDYANTYKDLRTAYAHMFLTADALAGGIAAQFPDKFPSMGQANPASDLRSALGRLLGEHANLAILAMQKGISGAADFPNAAGALGENTDDLTAAVASVYGKEAGEAFKTIWSSHIGYFVDYVKATAVKDEKGRQAAVANLEKYRFEQADFFAKANPAYFKADAIADGLKMHINHLLMAFDTYVNKNYDAAYGDIRTAYAHMFLTGDALSAGIVGQFPDKFHGPADMAKTTVWMKLNSGEFRINNAVTYMDTTPFLYHESTFIPIRYLAEGLGAEVTWDNNTQTAWIKAGSDTLTFWIGKNYMEVNGMRKEIGSPVMLHGGRTSVPVRFIAELLGWDVQWNNSDRSVTLTKAMDMNH</sequence>
<dbReference type="Proteomes" id="UP001305702">
    <property type="component" value="Chromosome"/>
</dbReference>
<feature type="domain" description="Copper amine oxidase-like N-terminal" evidence="2">
    <location>
        <begin position="415"/>
        <end position="520"/>
    </location>
</feature>
<dbReference type="SUPFAM" id="SSF55383">
    <property type="entry name" value="Copper amine oxidase, domain N"/>
    <property type="match status" value="1"/>
</dbReference>
<reference evidence="3 4" key="1">
    <citation type="submission" date="2022-02" db="EMBL/GenBank/DDBJ databases">
        <title>Paenibacillus sp. MBLB1776 Whole Genome Shotgun Sequencing.</title>
        <authorList>
            <person name="Hwang C.Y."/>
            <person name="Cho E.-S."/>
            <person name="Seo M.-J."/>
        </authorList>
    </citation>
    <scope>NUCLEOTIDE SEQUENCE [LARGE SCALE GENOMIC DNA]</scope>
    <source>
        <strain evidence="3 4">MBLB1776</strain>
    </source>
</reference>
<feature type="chain" id="PRO_5041675759" evidence="1">
    <location>
        <begin position="26"/>
        <end position="529"/>
    </location>
</feature>
<dbReference type="RefSeq" id="WP_315606247.1">
    <property type="nucleotide sequence ID" value="NZ_CP130318.1"/>
</dbReference>
<proteinExistence type="predicted"/>
<evidence type="ECO:0000313" key="4">
    <source>
        <dbReference type="Proteomes" id="UP001305702"/>
    </source>
</evidence>
<dbReference type="KEGG" id="paun:MJA45_05395"/>
<keyword evidence="4" id="KW-1185">Reference proteome</keyword>
<protein>
    <submittedName>
        <fullName evidence="3">Copper amine oxidase N-terminal domain-containing protein</fullName>
    </submittedName>
</protein>
<dbReference type="EMBL" id="CP130318">
    <property type="protein sequence ID" value="WNQ12470.1"/>
    <property type="molecule type" value="Genomic_DNA"/>
</dbReference>